<evidence type="ECO:0000313" key="2">
    <source>
        <dbReference type="EMBL" id="TZG28857.1"/>
    </source>
</evidence>
<dbReference type="InterPro" id="IPR036291">
    <property type="entry name" value="NAD(P)-bd_dom_sf"/>
</dbReference>
<dbReference type="InterPro" id="IPR045760">
    <property type="entry name" value="DAP_DH_C"/>
</dbReference>
<name>A0A5D9CC14_9SPHN</name>
<dbReference type="Proteomes" id="UP000322077">
    <property type="component" value="Unassembled WGS sequence"/>
</dbReference>
<dbReference type="RefSeq" id="WP_149520523.1">
    <property type="nucleotide sequence ID" value="NZ_VTOU01000001.1"/>
</dbReference>
<evidence type="ECO:0000259" key="1">
    <source>
        <dbReference type="Pfam" id="PF19328"/>
    </source>
</evidence>
<dbReference type="CDD" id="cd24146">
    <property type="entry name" value="nat-AmDH_N_like"/>
    <property type="match status" value="1"/>
</dbReference>
<feature type="domain" description="2,4-diaminopentanoate dehydrogenase C-terminal" evidence="1">
    <location>
        <begin position="137"/>
        <end position="353"/>
    </location>
</feature>
<dbReference type="SUPFAM" id="SSF51735">
    <property type="entry name" value="NAD(P)-binding Rossmann-fold domains"/>
    <property type="match status" value="1"/>
</dbReference>
<proteinExistence type="predicted"/>
<dbReference type="Gene3D" id="3.40.50.720">
    <property type="entry name" value="NAD(P)-binding Rossmann-like Domain"/>
    <property type="match status" value="1"/>
</dbReference>
<organism evidence="2 3">
    <name type="scientific">Sphingomonas montanisoli</name>
    <dbReference type="NCBI Taxonomy" id="2606412"/>
    <lineage>
        <taxon>Bacteria</taxon>
        <taxon>Pseudomonadati</taxon>
        <taxon>Pseudomonadota</taxon>
        <taxon>Alphaproteobacteria</taxon>
        <taxon>Sphingomonadales</taxon>
        <taxon>Sphingomonadaceae</taxon>
        <taxon>Sphingomonas</taxon>
    </lineage>
</organism>
<protein>
    <recommendedName>
        <fullName evidence="1">2,4-diaminopentanoate dehydrogenase C-terminal domain-containing protein</fullName>
    </recommendedName>
</protein>
<dbReference type="EMBL" id="VTOU01000001">
    <property type="protein sequence ID" value="TZG28857.1"/>
    <property type="molecule type" value="Genomic_DNA"/>
</dbReference>
<gene>
    <name evidence="2" type="ORF">FYJ91_01565</name>
</gene>
<evidence type="ECO:0000313" key="3">
    <source>
        <dbReference type="Proteomes" id="UP000322077"/>
    </source>
</evidence>
<keyword evidence="3" id="KW-1185">Reference proteome</keyword>
<accession>A0A5D9CC14</accession>
<dbReference type="Pfam" id="PF19328">
    <property type="entry name" value="DAP_DH_C"/>
    <property type="match status" value="1"/>
</dbReference>
<comment type="caution">
    <text evidence="2">The sequence shown here is derived from an EMBL/GenBank/DDBJ whole genome shotgun (WGS) entry which is preliminary data.</text>
</comment>
<dbReference type="AlphaFoldDB" id="A0A5D9CC14"/>
<sequence length="356" mass="38343">MNQRPLRVIQCGAGLAGKEGLRAVIERDDLELVGLYVHSDANVGRDAGSFAGLPDTGIRATNDMAALLTMDADAVIYMVRQPDLDVICAFLSRGIDVLTTAGFMFPTWNDKEAARRLEESGKAGGASFFVSGQNPGFVDEILVLTLSSLSSTWDVVRIDEYADCSRYPNQGTLQMMGFGHTSEDFASGKVAELATMVGFFEASIAGLAHGLGMDLDEIRSTRELVTIPRPLDLQVGRIEAGTVAGQRWRWAGIKDGVERIVQNTYWIVGFDLAEGWPRSGEMDGDTRWEVTIEGRPSLRCVFDARESFVPGALPTGAYNASGAATALALVNRLHAVTAARPGIVTAGDLAQPRWKG</sequence>
<reference evidence="2 3" key="1">
    <citation type="submission" date="2019-08" db="EMBL/GenBank/DDBJ databases">
        <authorList>
            <person name="Wang G."/>
            <person name="Xu Z."/>
        </authorList>
    </citation>
    <scope>NUCLEOTIDE SEQUENCE [LARGE SCALE GENOMIC DNA]</scope>
    <source>
        <strain evidence="2 3">ZX</strain>
    </source>
</reference>